<evidence type="ECO:0000259" key="14">
    <source>
        <dbReference type="Pfam" id="PF00593"/>
    </source>
</evidence>
<dbReference type="NCBIfam" id="TIGR04057">
    <property type="entry name" value="SusC_RagA_signa"/>
    <property type="match status" value="1"/>
</dbReference>
<accession>A0ABX0UHI1</accession>
<dbReference type="InterPro" id="IPR012910">
    <property type="entry name" value="Plug_dom"/>
</dbReference>
<evidence type="ECO:0000256" key="10">
    <source>
        <dbReference type="ARBA" id="ARBA00023237"/>
    </source>
</evidence>
<dbReference type="InterPro" id="IPR036942">
    <property type="entry name" value="Beta-barrel_TonB_sf"/>
</dbReference>
<dbReference type="InterPro" id="IPR023996">
    <property type="entry name" value="TonB-dep_OMP_SusC/RagA"/>
</dbReference>
<keyword evidence="17" id="KW-1185">Reference proteome</keyword>
<feature type="domain" description="TonB-dependent receptor plug" evidence="15">
    <location>
        <begin position="109"/>
        <end position="218"/>
    </location>
</feature>
<name>A0ABX0UHI1_9FLAO</name>
<keyword evidence="6" id="KW-0408">Iron</keyword>
<comment type="subcellular location">
    <subcellularLocation>
        <location evidence="1 11">Cell outer membrane</location>
        <topology evidence="1 11">Multi-pass membrane protein</topology>
    </subcellularLocation>
</comment>
<organism evidence="16 17">
    <name type="scientific">Wenyingzhuangia heitensis</name>
    <dbReference type="NCBI Taxonomy" id="1487859"/>
    <lineage>
        <taxon>Bacteria</taxon>
        <taxon>Pseudomonadati</taxon>
        <taxon>Bacteroidota</taxon>
        <taxon>Flavobacteriia</taxon>
        <taxon>Flavobacteriales</taxon>
        <taxon>Flavobacteriaceae</taxon>
        <taxon>Wenyingzhuangia</taxon>
    </lineage>
</organism>
<dbReference type="InterPro" id="IPR039426">
    <property type="entry name" value="TonB-dep_rcpt-like"/>
</dbReference>
<gene>
    <name evidence="16" type="ORF">FHR24_002960</name>
</gene>
<dbReference type="RefSeq" id="WP_243846567.1">
    <property type="nucleotide sequence ID" value="NZ_JAASQL010000007.1"/>
</dbReference>
<dbReference type="Gene3D" id="2.40.170.20">
    <property type="entry name" value="TonB-dependent receptor, beta-barrel domain"/>
    <property type="match status" value="1"/>
</dbReference>
<evidence type="ECO:0000256" key="6">
    <source>
        <dbReference type="ARBA" id="ARBA00023004"/>
    </source>
</evidence>
<comment type="similarity">
    <text evidence="11 12">Belongs to the TonB-dependent receptor family.</text>
</comment>
<evidence type="ECO:0000313" key="16">
    <source>
        <dbReference type="EMBL" id="NIJ46472.1"/>
    </source>
</evidence>
<dbReference type="SUPFAM" id="SSF49464">
    <property type="entry name" value="Carboxypeptidase regulatory domain-like"/>
    <property type="match status" value="1"/>
</dbReference>
<keyword evidence="3 11" id="KW-1134">Transmembrane beta strand</keyword>
<dbReference type="NCBIfam" id="TIGR04056">
    <property type="entry name" value="OMP_RagA_SusC"/>
    <property type="match status" value="1"/>
</dbReference>
<evidence type="ECO:0000313" key="17">
    <source>
        <dbReference type="Proteomes" id="UP000745859"/>
    </source>
</evidence>
<evidence type="ECO:0000256" key="3">
    <source>
        <dbReference type="ARBA" id="ARBA00022452"/>
    </source>
</evidence>
<dbReference type="Gene3D" id="2.60.40.1120">
    <property type="entry name" value="Carboxypeptidase-like, regulatory domain"/>
    <property type="match status" value="1"/>
</dbReference>
<evidence type="ECO:0000256" key="8">
    <source>
        <dbReference type="ARBA" id="ARBA00023077"/>
    </source>
</evidence>
<evidence type="ECO:0000256" key="11">
    <source>
        <dbReference type="PROSITE-ProRule" id="PRU01360"/>
    </source>
</evidence>
<evidence type="ECO:0000259" key="15">
    <source>
        <dbReference type="Pfam" id="PF07715"/>
    </source>
</evidence>
<dbReference type="PANTHER" id="PTHR32552:SF81">
    <property type="entry name" value="TONB-DEPENDENT OUTER MEMBRANE RECEPTOR"/>
    <property type="match status" value="1"/>
</dbReference>
<comment type="caution">
    <text evidence="16">The sequence shown here is derived from an EMBL/GenBank/DDBJ whole genome shotgun (WGS) entry which is preliminary data.</text>
</comment>
<feature type="domain" description="TonB-dependent receptor-like beta-barrel" evidence="14">
    <location>
        <begin position="391"/>
        <end position="841"/>
    </location>
</feature>
<dbReference type="InterPro" id="IPR037066">
    <property type="entry name" value="Plug_dom_sf"/>
</dbReference>
<keyword evidence="13" id="KW-0732">Signal</keyword>
<dbReference type="Pfam" id="PF07715">
    <property type="entry name" value="Plug"/>
    <property type="match status" value="1"/>
</dbReference>
<dbReference type="Gene3D" id="2.170.130.10">
    <property type="entry name" value="TonB-dependent receptor, plug domain"/>
    <property type="match status" value="1"/>
</dbReference>
<feature type="chain" id="PRO_5045657263" evidence="13">
    <location>
        <begin position="20"/>
        <end position="1042"/>
    </location>
</feature>
<keyword evidence="9 11" id="KW-0472">Membrane</keyword>
<evidence type="ECO:0000256" key="5">
    <source>
        <dbReference type="ARBA" id="ARBA00022692"/>
    </source>
</evidence>
<evidence type="ECO:0000256" key="7">
    <source>
        <dbReference type="ARBA" id="ARBA00023065"/>
    </source>
</evidence>
<evidence type="ECO:0000256" key="9">
    <source>
        <dbReference type="ARBA" id="ARBA00023136"/>
    </source>
</evidence>
<dbReference type="Pfam" id="PF00593">
    <property type="entry name" value="TonB_dep_Rec_b-barrel"/>
    <property type="match status" value="1"/>
</dbReference>
<dbReference type="InterPro" id="IPR008969">
    <property type="entry name" value="CarboxyPept-like_regulatory"/>
</dbReference>
<evidence type="ECO:0000256" key="13">
    <source>
        <dbReference type="SAM" id="SignalP"/>
    </source>
</evidence>
<dbReference type="InterPro" id="IPR000531">
    <property type="entry name" value="Beta-barrel_TonB"/>
</dbReference>
<evidence type="ECO:0000256" key="4">
    <source>
        <dbReference type="ARBA" id="ARBA00022496"/>
    </source>
</evidence>
<keyword evidence="8 12" id="KW-0798">TonB box</keyword>
<evidence type="ECO:0000256" key="1">
    <source>
        <dbReference type="ARBA" id="ARBA00004571"/>
    </source>
</evidence>
<sequence>MKKNIGFLLLFLCASLSYAQVISGKVTDMKGEPLVGASVVLKGQNKGTITDFDGLYKLKAKKGNKLIFSYLGFQTKEVKIFNQKTIQVQLETKGMGLDEVVIVGYGSVKKKDLTGAVAKVSPEEISNTATTNFDQALAGRVSGVNITSLDGTPGEAVNIVIRGGNSITGDNSPLYVIDGVPLEDFDPGSISTNDIETFDILKDASATAIYGSRAANGVILINTKNGRTDGKTDVRINVSNSYQWIPNRLEVLSPYEYVKYQQQIAYAMDGYSPGDRTKFFAQDWVDPELYRNVEGTSWQDEIFRLAKTNKYNASISGGDKTSRIYFSTEYIDQEGTLLNTGYKKIVNNLKFSRKISSKTEFKGNLMYTHLNRSGLRVSGDKYTSVIRDAIQFRPVEPINDDGLELGGYDPADINQRFLYNPVKNLENTDRQSKFDVIRGGVSLRHKFQPNFYINLSGNYQVDTRKESLFFGEDTQSGARGTDHINGSITQRRNQTLSSSNTITYKTHVGKSDLAFLGGMEMQARSYEYTYLKNSEIPTDLFGIDNIGLGTSPSIPQSSISKNTLLSYFTRVNYSLKDKYLLTFTYRADGSSKFSEENRWGYFPSFSTAWKLSEEDFIKNIDAISFAKVRAGWGVTGNNRVKDYQAYNQLNINTGSGYAWGTGQNYIPGAYQSNLGVPDLTWETTAQTNIGLDFGLLDQKIEATVDYYNKQTSDLLLNAETAPHTGFDKVQQNVGKIENKGFEFSLTTQNFNRKNFKWTTSFNIAFNRNKTLALNNGQEAIYTDPEWNSGYAENQYITKIGQPVGMMYGLQYERIYQWEDFNWDNNLQTYTLKDGVPDNGALPVAPGSVMFKDIDGNGTINNEDRVIIGNPHPKHFGGLSNNFKVGNFDISVLFQWSYGFDILNANKAVFNVPGAGSQNGFKDLTNIWTPTNTDTDINTVRYLSVFGTAPKGNLIDDRYIEDGSYLRLNSVSIGYRLPKKILQPLNLKKARIYVTGQNLYTWTKYSGYNPDVSVGKYGALTPNLDYSAYPQSVTVMTGLDITF</sequence>
<proteinExistence type="inferred from homology"/>
<dbReference type="EMBL" id="JAASQL010000007">
    <property type="protein sequence ID" value="NIJ46472.1"/>
    <property type="molecule type" value="Genomic_DNA"/>
</dbReference>
<dbReference type="InterPro" id="IPR023997">
    <property type="entry name" value="TonB-dep_OMP_SusC/RagA_CS"/>
</dbReference>
<dbReference type="SUPFAM" id="SSF56935">
    <property type="entry name" value="Porins"/>
    <property type="match status" value="1"/>
</dbReference>
<dbReference type="PROSITE" id="PS52016">
    <property type="entry name" value="TONB_DEPENDENT_REC_3"/>
    <property type="match status" value="1"/>
</dbReference>
<dbReference type="Pfam" id="PF13715">
    <property type="entry name" value="CarbopepD_reg_2"/>
    <property type="match status" value="1"/>
</dbReference>
<keyword evidence="10 11" id="KW-0998">Cell outer membrane</keyword>
<protein>
    <submittedName>
        <fullName evidence="16">TonB-linked SusC/RagA family outer membrane protein</fullName>
    </submittedName>
</protein>
<keyword evidence="4" id="KW-0410">Iron transport</keyword>
<feature type="signal peptide" evidence="13">
    <location>
        <begin position="1"/>
        <end position="19"/>
    </location>
</feature>
<reference evidence="16 17" key="1">
    <citation type="submission" date="2020-03" db="EMBL/GenBank/DDBJ databases">
        <title>Genomic Encyclopedia of Type Strains, Phase IV (KMG-IV): sequencing the most valuable type-strain genomes for metagenomic binning, comparative biology and taxonomic classification.</title>
        <authorList>
            <person name="Goeker M."/>
        </authorList>
    </citation>
    <scope>NUCLEOTIDE SEQUENCE [LARGE SCALE GENOMIC DNA]</scope>
    <source>
        <strain evidence="16 17">DSM 101599</strain>
    </source>
</reference>
<dbReference type="PANTHER" id="PTHR32552">
    <property type="entry name" value="FERRICHROME IRON RECEPTOR-RELATED"/>
    <property type="match status" value="1"/>
</dbReference>
<keyword evidence="5 11" id="KW-0812">Transmembrane</keyword>
<keyword evidence="2 11" id="KW-0813">Transport</keyword>
<evidence type="ECO:0000256" key="2">
    <source>
        <dbReference type="ARBA" id="ARBA00022448"/>
    </source>
</evidence>
<dbReference type="Proteomes" id="UP000745859">
    <property type="component" value="Unassembled WGS sequence"/>
</dbReference>
<keyword evidence="7" id="KW-0406">Ion transport</keyword>
<evidence type="ECO:0000256" key="12">
    <source>
        <dbReference type="RuleBase" id="RU003357"/>
    </source>
</evidence>